<keyword evidence="4" id="KW-1185">Reference proteome</keyword>
<feature type="domain" description="AB hydrolase-1" evidence="2">
    <location>
        <begin position="24"/>
        <end position="263"/>
    </location>
</feature>
<evidence type="ECO:0000313" key="3">
    <source>
        <dbReference type="EMBL" id="QXT38237.1"/>
    </source>
</evidence>
<dbReference type="RefSeq" id="WP_219000434.1">
    <property type="nucleotide sequence ID" value="NZ_CP079194.1"/>
</dbReference>
<keyword evidence="1 3" id="KW-0378">Hydrolase</keyword>
<evidence type="ECO:0000256" key="1">
    <source>
        <dbReference type="ARBA" id="ARBA00022801"/>
    </source>
</evidence>
<dbReference type="Pfam" id="PF12697">
    <property type="entry name" value="Abhydrolase_6"/>
    <property type="match status" value="1"/>
</dbReference>
<gene>
    <name evidence="3" type="ORF">KYE46_09755</name>
</gene>
<evidence type="ECO:0000313" key="4">
    <source>
        <dbReference type="Proteomes" id="UP000825009"/>
    </source>
</evidence>
<proteinExistence type="predicted"/>
<dbReference type="AlphaFoldDB" id="A0A8F6TUZ7"/>
<protein>
    <submittedName>
        <fullName evidence="3">Alpha/beta hydrolase</fullName>
    </submittedName>
</protein>
<dbReference type="GO" id="GO:0016020">
    <property type="term" value="C:membrane"/>
    <property type="evidence" value="ECO:0007669"/>
    <property type="project" value="TreeGrafter"/>
</dbReference>
<dbReference type="PANTHER" id="PTHR43798:SF31">
    <property type="entry name" value="AB HYDROLASE SUPERFAMILY PROTEIN YCLE"/>
    <property type="match status" value="1"/>
</dbReference>
<dbReference type="InterPro" id="IPR000073">
    <property type="entry name" value="AB_hydrolase_1"/>
</dbReference>
<dbReference type="KEGG" id="gce:KYE46_09755"/>
<dbReference type="Proteomes" id="UP000825009">
    <property type="component" value="Chromosome"/>
</dbReference>
<dbReference type="InterPro" id="IPR050266">
    <property type="entry name" value="AB_hydrolase_sf"/>
</dbReference>
<dbReference type="EMBL" id="CP079194">
    <property type="protein sequence ID" value="QXT38237.1"/>
    <property type="molecule type" value="Genomic_DNA"/>
</dbReference>
<evidence type="ECO:0000259" key="2">
    <source>
        <dbReference type="Pfam" id="PF12697"/>
    </source>
</evidence>
<name>A0A8F6TUZ7_9RHOB</name>
<dbReference type="GO" id="GO:0016787">
    <property type="term" value="F:hydrolase activity"/>
    <property type="evidence" value="ECO:0007669"/>
    <property type="project" value="UniProtKB-KW"/>
</dbReference>
<sequence>MTEVSRQSTGEVSYLTRSGSGPVVVFLHGIGSNAASFAPVFDRLPADLNLVAWNAPGYLDSAPQAEPWPVADDYACALERFLDALGHRRVHLVGHSLGTLIATAFARRAPDRLDSLTLAAAANGYGVTPGGALSDKTAKRLEDLAALGPAAFAKARAANLVHDPEANPEIVAQVEAAMAQVNPEGYEQAVRMLASGNLAGDIGAVKMRPAFIIGAQDNVTPEAQTRAAADAWQAAHGAAPRVTEIDQAGHAVYLQQPDAFCDALMAQIAPASSRNPEGV</sequence>
<organism evidence="3 4">
    <name type="scientific">Gymnodinialimonas ceratoperidinii</name>
    <dbReference type="NCBI Taxonomy" id="2856823"/>
    <lineage>
        <taxon>Bacteria</taxon>
        <taxon>Pseudomonadati</taxon>
        <taxon>Pseudomonadota</taxon>
        <taxon>Alphaproteobacteria</taxon>
        <taxon>Rhodobacterales</taxon>
        <taxon>Paracoccaceae</taxon>
        <taxon>Gymnodinialimonas</taxon>
    </lineage>
</organism>
<dbReference type="PANTHER" id="PTHR43798">
    <property type="entry name" value="MONOACYLGLYCEROL LIPASE"/>
    <property type="match status" value="1"/>
</dbReference>
<reference evidence="3 4" key="1">
    <citation type="submission" date="2021-07" db="EMBL/GenBank/DDBJ databases">
        <title>A novel Jannaschia species isolated from marine dinoflagellate Ceratoperidinium margalefii.</title>
        <authorList>
            <person name="Jiang Y."/>
            <person name="Li Z."/>
        </authorList>
    </citation>
    <scope>NUCLEOTIDE SEQUENCE [LARGE SCALE GENOMIC DNA]</scope>
    <source>
        <strain evidence="3 4">J12C1-MA-4</strain>
    </source>
</reference>
<accession>A0A8F6TUZ7</accession>